<evidence type="ECO:0000256" key="1">
    <source>
        <dbReference type="ARBA" id="ARBA00004477"/>
    </source>
</evidence>
<organism evidence="10 11">
    <name type="scientific">Torulaspora globosa</name>
    <dbReference type="NCBI Taxonomy" id="48254"/>
    <lineage>
        <taxon>Eukaryota</taxon>
        <taxon>Fungi</taxon>
        <taxon>Dikarya</taxon>
        <taxon>Ascomycota</taxon>
        <taxon>Saccharomycotina</taxon>
        <taxon>Saccharomycetes</taxon>
        <taxon>Saccharomycetales</taxon>
        <taxon>Saccharomycetaceae</taxon>
        <taxon>Torulaspora</taxon>
    </lineage>
</organism>
<keyword evidence="3 8" id="KW-0378">Hydrolase</keyword>
<dbReference type="InterPro" id="IPR019388">
    <property type="entry name" value="FIT"/>
</dbReference>
<dbReference type="AlphaFoldDB" id="A0A7H9HVI6"/>
<evidence type="ECO:0000256" key="7">
    <source>
        <dbReference type="ARBA" id="ARBA00023136"/>
    </source>
</evidence>
<feature type="transmembrane region" description="Helical" evidence="9">
    <location>
        <begin position="151"/>
        <end position="173"/>
    </location>
</feature>
<dbReference type="GO" id="GO:0140042">
    <property type="term" value="P:lipid droplet formation"/>
    <property type="evidence" value="ECO:0007669"/>
    <property type="project" value="UniProtKB-UniRule"/>
</dbReference>
<dbReference type="GO" id="GO:0010945">
    <property type="term" value="F:coenzyme A diphosphatase activity"/>
    <property type="evidence" value="ECO:0007669"/>
    <property type="project" value="InterPro"/>
</dbReference>
<keyword evidence="5 8" id="KW-1133">Transmembrane helix</keyword>
<dbReference type="HAMAP" id="MF_03232">
    <property type="entry name" value="YFT2"/>
    <property type="match status" value="1"/>
</dbReference>
<dbReference type="PANTHER" id="PTHR23129:SF0">
    <property type="entry name" value="ACYL-COENZYME A DIPHOSPHATASE FITM2"/>
    <property type="match status" value="1"/>
</dbReference>
<comment type="catalytic activity">
    <reaction evidence="8">
        <text>(9Z)-octadecenoyl-CoA + H2O = S-(9Z-octadecenoyl)-4'-phosphopantetheine + adenosine 3',5'-bisphosphate + 2 H(+)</text>
        <dbReference type="Rhea" id="RHEA:65564"/>
        <dbReference type="ChEBI" id="CHEBI:15377"/>
        <dbReference type="ChEBI" id="CHEBI:15378"/>
        <dbReference type="ChEBI" id="CHEBI:57387"/>
        <dbReference type="ChEBI" id="CHEBI:58343"/>
        <dbReference type="ChEBI" id="CHEBI:156553"/>
    </reaction>
</comment>
<evidence type="ECO:0000256" key="2">
    <source>
        <dbReference type="ARBA" id="ARBA00022692"/>
    </source>
</evidence>
<protein>
    <recommendedName>
        <fullName evidence="8">Acyl-coenzyme A diphosphatase YFT2</fullName>
        <ecNumber evidence="8">3.6.1.-</ecNumber>
    </recommendedName>
    <alternativeName>
        <fullName evidence="8">FIT family protein YFT2</fullName>
    </alternativeName>
</protein>
<keyword evidence="4 8" id="KW-0256">Endoplasmic reticulum</keyword>
<feature type="active site" evidence="8">
    <location>
        <position position="221"/>
    </location>
</feature>
<feature type="transmembrane region" description="Helical" evidence="9">
    <location>
        <begin position="54"/>
        <end position="72"/>
    </location>
</feature>
<comment type="catalytic activity">
    <reaction evidence="8">
        <text>(5Z,8Z,11Z,14Z)-eicosatetraenoyl-CoA + H2O = S-(5Z,8Z,11Z,14Z-eicosatetraenoyl)-4'-phosphopantetheine + adenosine 3',5'-bisphosphate + 2 H(+)</text>
        <dbReference type="Rhea" id="RHEA:65568"/>
        <dbReference type="ChEBI" id="CHEBI:15377"/>
        <dbReference type="ChEBI" id="CHEBI:15378"/>
        <dbReference type="ChEBI" id="CHEBI:57368"/>
        <dbReference type="ChEBI" id="CHEBI:58343"/>
        <dbReference type="ChEBI" id="CHEBI:156554"/>
    </reaction>
</comment>
<keyword evidence="6" id="KW-0443">Lipid metabolism</keyword>
<dbReference type="GO" id="GO:0005789">
    <property type="term" value="C:endoplasmic reticulum membrane"/>
    <property type="evidence" value="ECO:0007669"/>
    <property type="project" value="UniProtKB-SubCell"/>
</dbReference>
<feature type="active site" evidence="8">
    <location>
        <position position="160"/>
    </location>
</feature>
<dbReference type="Pfam" id="PF10261">
    <property type="entry name" value="FIT"/>
    <property type="match status" value="1"/>
</dbReference>
<feature type="transmembrane region" description="Helical" evidence="9">
    <location>
        <begin position="12"/>
        <end position="34"/>
    </location>
</feature>
<comment type="catalytic activity">
    <reaction evidence="8">
        <text>hexadecanoyl-CoA + H2O = S-hexadecanoyl-4'-phosphopantetheine + adenosine 3',5'-bisphosphate + 2 H(+)</text>
        <dbReference type="Rhea" id="RHEA:50032"/>
        <dbReference type="ChEBI" id="CHEBI:15377"/>
        <dbReference type="ChEBI" id="CHEBI:15378"/>
        <dbReference type="ChEBI" id="CHEBI:57379"/>
        <dbReference type="ChEBI" id="CHEBI:58343"/>
        <dbReference type="ChEBI" id="CHEBI:132018"/>
    </reaction>
</comment>
<accession>A0A7H9HVI6</accession>
<keyword evidence="8" id="KW-0594">Phospholipid biosynthesis</keyword>
<evidence type="ECO:0000256" key="9">
    <source>
        <dbReference type="SAM" id="Phobius"/>
    </source>
</evidence>
<comment type="subcellular location">
    <subcellularLocation>
        <location evidence="1 8">Endoplasmic reticulum membrane</location>
        <topology evidence="1 8">Multi-pass membrane protein</topology>
    </subcellularLocation>
</comment>
<feature type="transmembrane region" description="Helical" evidence="9">
    <location>
        <begin position="107"/>
        <end position="131"/>
    </location>
</feature>
<evidence type="ECO:0000256" key="4">
    <source>
        <dbReference type="ARBA" id="ARBA00022824"/>
    </source>
</evidence>
<proteinExistence type="inferred from homology"/>
<evidence type="ECO:0000313" key="10">
    <source>
        <dbReference type="EMBL" id="QLQ80936.1"/>
    </source>
</evidence>
<dbReference type="Proteomes" id="UP000510647">
    <property type="component" value="Chromosome 5"/>
</dbReference>
<gene>
    <name evidence="8" type="primary">YFT2</name>
    <name evidence="8" type="synonym">FIT2A</name>
    <name evidence="10" type="ORF">HG537_0E02910</name>
</gene>
<reference evidence="10 11" key="1">
    <citation type="submission" date="2020-06" db="EMBL/GenBank/DDBJ databases">
        <title>The yeast mating-type switching endonuclease HO is a domesticated member of an unorthodox homing genetic element family.</title>
        <authorList>
            <person name="Coughlan A.Y."/>
            <person name="Lombardi L."/>
            <person name="Braun-Galleani S."/>
            <person name="Martos A.R."/>
            <person name="Galeote V."/>
            <person name="Bigey F."/>
            <person name="Dequin S."/>
            <person name="Byrne K.P."/>
            <person name="Wolfe K.H."/>
        </authorList>
    </citation>
    <scope>NUCLEOTIDE SEQUENCE [LARGE SCALE GENOMIC DNA]</scope>
    <source>
        <strain evidence="10 11">CBS2947</strain>
    </source>
</reference>
<keyword evidence="11" id="KW-1185">Reference proteome</keyword>
<dbReference type="EMBL" id="CP059271">
    <property type="protein sequence ID" value="QLQ80936.1"/>
    <property type="molecule type" value="Genomic_DNA"/>
</dbReference>
<keyword evidence="8" id="KW-1208">Phospholipid metabolism</keyword>
<name>A0A7H9HVI6_9SACH</name>
<feature type="transmembrane region" description="Helical" evidence="9">
    <location>
        <begin position="226"/>
        <end position="244"/>
    </location>
</feature>
<dbReference type="GO" id="GO:0008654">
    <property type="term" value="P:phospholipid biosynthetic process"/>
    <property type="evidence" value="ECO:0007669"/>
    <property type="project" value="UniProtKB-KW"/>
</dbReference>
<dbReference type="InterPro" id="IPR046398">
    <property type="entry name" value="YFT2"/>
</dbReference>
<comment type="catalytic activity">
    <reaction evidence="8">
        <text>an acyl-CoA + H2O = an acyl-4'-phosphopantetheine + adenosine 3',5'-bisphosphate + 2 H(+)</text>
        <dbReference type="Rhea" id="RHEA:50044"/>
        <dbReference type="ChEBI" id="CHEBI:15377"/>
        <dbReference type="ChEBI" id="CHEBI:15378"/>
        <dbReference type="ChEBI" id="CHEBI:58342"/>
        <dbReference type="ChEBI" id="CHEBI:58343"/>
        <dbReference type="ChEBI" id="CHEBI:132023"/>
    </reaction>
</comment>
<evidence type="ECO:0000256" key="6">
    <source>
        <dbReference type="ARBA" id="ARBA00023098"/>
    </source>
</evidence>
<evidence type="ECO:0000256" key="3">
    <source>
        <dbReference type="ARBA" id="ARBA00022801"/>
    </source>
</evidence>
<evidence type="ECO:0000256" key="8">
    <source>
        <dbReference type="HAMAP-Rule" id="MF_03232"/>
    </source>
</evidence>
<evidence type="ECO:0000256" key="5">
    <source>
        <dbReference type="ARBA" id="ARBA00022989"/>
    </source>
</evidence>
<evidence type="ECO:0000313" key="11">
    <source>
        <dbReference type="Proteomes" id="UP000510647"/>
    </source>
</evidence>
<dbReference type="OrthoDB" id="5579088at2759"/>
<sequence>MLTYSAICKRAFIVYPIELCLGIALAWCMGEYRLEIQRQRYYFLNSKNFVNEVFAYNGNLVWTLLFVSMAYVQIDTKCRNYAILPQYQRNVPNYQIKGLLKQYVSKFILKNVVLMVIFCFIDGIFILTGGSCLRAANTYSAEKCRASGGQWVGGFDISGHFCFLVNISMILWLELSQYWKYVEQEAVMVPNSRLIKASLIMTVSVLAIWIAMLMITSIYYHTVLEKVLGCLMGYTCVIVMYWLIPRSSFCNKLFYC</sequence>
<keyword evidence="2 8" id="KW-0812">Transmembrane</keyword>
<comment type="function">
    <text evidence="8">Fatty acyl-coenzyme A (CoA) diphosphatase that hydrolyzes fatty acyl-CoA to yield acyl-4'-phosphopantetheine and adenosine 3',5'-bisphosphate. Preferentially hydrolyzes unsaturated long-chain acyl-CoA substrates in the endoplasmic reticulum (ER) lumen. This catalytic activity is required for maintaining ER structure and for lipid droplets (LDs) biogenesis, which are lipid storage organelles involved in maintaining lipid and energy homeostasis. May directly bind to diacylglycerol (DAGs) and triacylglycerol, which is also important for LD biogenesis. May support directional budding of nacent LDs from the ER into the cytosol by reducing DAG levels at sites of LD formation. May play a role in the regulation of cell morphology and cytoskeletal organization). Involved in phospholipid biosynthesis.</text>
</comment>
<dbReference type="EC" id="3.6.1.-" evidence="8"/>
<dbReference type="PANTHER" id="PTHR23129">
    <property type="entry name" value="ACYL-COENZYME A DIPHOSPHATASE FITM2"/>
    <property type="match status" value="1"/>
</dbReference>
<keyword evidence="7 8" id="KW-0472">Membrane</keyword>
<keyword evidence="8" id="KW-0444">Lipid biosynthesis</keyword>
<comment type="similarity">
    <text evidence="8">Belongs to the FIT family. Yeast FIT2A/YFT2 subfamily.</text>
</comment>
<feature type="transmembrane region" description="Helical" evidence="9">
    <location>
        <begin position="194"/>
        <end position="220"/>
    </location>
</feature>